<evidence type="ECO:0000313" key="1">
    <source>
        <dbReference type="EMBL" id="CAG6770796.1"/>
    </source>
</evidence>
<organism evidence="1">
    <name type="scientific">Cacopsylla melanoneura</name>
    <dbReference type="NCBI Taxonomy" id="428564"/>
    <lineage>
        <taxon>Eukaryota</taxon>
        <taxon>Metazoa</taxon>
        <taxon>Ecdysozoa</taxon>
        <taxon>Arthropoda</taxon>
        <taxon>Hexapoda</taxon>
        <taxon>Insecta</taxon>
        <taxon>Pterygota</taxon>
        <taxon>Neoptera</taxon>
        <taxon>Paraneoptera</taxon>
        <taxon>Hemiptera</taxon>
        <taxon>Sternorrhyncha</taxon>
        <taxon>Psylloidea</taxon>
        <taxon>Psyllidae</taxon>
        <taxon>Psyllinae</taxon>
        <taxon>Cacopsylla</taxon>
    </lineage>
</organism>
<sequence>MTTQVELNPVSIHGVYSHLHVFSSWKKQYTLFQIYNLAYFATDSEIKILTQKFLKKLSSPHAVHRRCAVQCVIGVCINSKKPSIRSQQCTRKYASTSTASPC</sequence>
<reference evidence="1" key="1">
    <citation type="submission" date="2021-05" db="EMBL/GenBank/DDBJ databases">
        <authorList>
            <person name="Alioto T."/>
            <person name="Alioto T."/>
            <person name="Gomez Garrido J."/>
        </authorList>
    </citation>
    <scope>NUCLEOTIDE SEQUENCE</scope>
</reference>
<name>A0A8D9AW62_9HEMI</name>
<protein>
    <submittedName>
        <fullName evidence="1">Uncharacterized protein</fullName>
    </submittedName>
</protein>
<dbReference type="Pfam" id="PF20926">
    <property type="entry name" value="Htt_N-HEAT_1"/>
    <property type="match status" value="1"/>
</dbReference>
<dbReference type="InterPro" id="IPR048411">
    <property type="entry name" value="Htt_N_HEAT_rpt-1"/>
</dbReference>
<proteinExistence type="predicted"/>
<dbReference type="EMBL" id="HBUF01582935">
    <property type="protein sequence ID" value="CAG6770796.1"/>
    <property type="molecule type" value="Transcribed_RNA"/>
</dbReference>
<dbReference type="AlphaFoldDB" id="A0A8D9AW62"/>
<accession>A0A8D9AW62</accession>